<keyword evidence="3" id="KW-1185">Reference proteome</keyword>
<comment type="caution">
    <text evidence="2">The sequence shown here is derived from an EMBL/GenBank/DDBJ whole genome shotgun (WGS) entry which is preliminary data.</text>
</comment>
<feature type="compositionally biased region" description="Polar residues" evidence="1">
    <location>
        <begin position="1"/>
        <end position="12"/>
    </location>
</feature>
<gene>
    <name evidence="2" type="ORF">DH2020_034245</name>
</gene>
<dbReference type="PANTHER" id="PTHR23355">
    <property type="entry name" value="RIBONUCLEASE"/>
    <property type="match status" value="1"/>
</dbReference>
<evidence type="ECO:0000256" key="1">
    <source>
        <dbReference type="SAM" id="MobiDB-lite"/>
    </source>
</evidence>
<dbReference type="Proteomes" id="UP001318860">
    <property type="component" value="Unassembled WGS sequence"/>
</dbReference>
<feature type="region of interest" description="Disordered" evidence="1">
    <location>
        <begin position="1"/>
        <end position="42"/>
    </location>
</feature>
<dbReference type="EMBL" id="JABTTQ020001291">
    <property type="protein sequence ID" value="KAK6132019.1"/>
    <property type="molecule type" value="Genomic_DNA"/>
</dbReference>
<dbReference type="PANTHER" id="PTHR23355:SF9">
    <property type="entry name" value="DIS3-LIKE EXONUCLEASE 2"/>
    <property type="match status" value="1"/>
</dbReference>
<accession>A0ABR0VCS4</accession>
<name>A0ABR0VCS4_REHGL</name>
<sequence length="278" mass="30679">MGDLTIESSGGAMNTEEASVENGFKDNKKKKRRYRRDKRNHSLSASCSVNEMCMDESRPSSDHVVSSGHNQQQKECNMGFSSIPAMHLNKQIADGNPNSDQSITHEISGVVFSEILADVAARCNEKKLASRRAKDATDKLYMWALLKKNKIERLIYYDEVEGLTVEWLDATSTLLLSQSMHKRPNRKSGLGKFRPLKEVALIVSPINLNLETSSLSGEGENGESLGYGGTSDVINLEPSVFPLTLRILSTIPVALHAIGGDDSPLDIVARLYISSYFQ</sequence>
<evidence type="ECO:0000313" key="2">
    <source>
        <dbReference type="EMBL" id="KAK6132019.1"/>
    </source>
</evidence>
<dbReference type="InterPro" id="IPR050180">
    <property type="entry name" value="RNR_Ribonuclease"/>
</dbReference>
<proteinExistence type="predicted"/>
<organism evidence="2 3">
    <name type="scientific">Rehmannia glutinosa</name>
    <name type="common">Chinese foxglove</name>
    <dbReference type="NCBI Taxonomy" id="99300"/>
    <lineage>
        <taxon>Eukaryota</taxon>
        <taxon>Viridiplantae</taxon>
        <taxon>Streptophyta</taxon>
        <taxon>Embryophyta</taxon>
        <taxon>Tracheophyta</taxon>
        <taxon>Spermatophyta</taxon>
        <taxon>Magnoliopsida</taxon>
        <taxon>eudicotyledons</taxon>
        <taxon>Gunneridae</taxon>
        <taxon>Pentapetalae</taxon>
        <taxon>asterids</taxon>
        <taxon>lamiids</taxon>
        <taxon>Lamiales</taxon>
        <taxon>Orobanchaceae</taxon>
        <taxon>Rehmannieae</taxon>
        <taxon>Rehmannia</taxon>
    </lineage>
</organism>
<reference evidence="2 3" key="1">
    <citation type="journal article" date="2021" name="Comput. Struct. Biotechnol. J.">
        <title>De novo genome assembly of the potent medicinal plant Rehmannia glutinosa using nanopore technology.</title>
        <authorList>
            <person name="Ma L."/>
            <person name="Dong C."/>
            <person name="Song C."/>
            <person name="Wang X."/>
            <person name="Zheng X."/>
            <person name="Niu Y."/>
            <person name="Chen S."/>
            <person name="Feng W."/>
        </authorList>
    </citation>
    <scope>NUCLEOTIDE SEQUENCE [LARGE SCALE GENOMIC DNA]</scope>
    <source>
        <strain evidence="2">DH-2019</strain>
    </source>
</reference>
<evidence type="ECO:0000313" key="3">
    <source>
        <dbReference type="Proteomes" id="UP001318860"/>
    </source>
</evidence>
<feature type="compositionally biased region" description="Basic residues" evidence="1">
    <location>
        <begin position="27"/>
        <end position="41"/>
    </location>
</feature>
<protein>
    <submittedName>
        <fullName evidence="2">Uncharacterized protein</fullName>
    </submittedName>
</protein>